<dbReference type="GO" id="GO:0005524">
    <property type="term" value="F:ATP binding"/>
    <property type="evidence" value="ECO:0007669"/>
    <property type="project" value="UniProtKB-KW"/>
</dbReference>
<evidence type="ECO:0000313" key="12">
    <source>
        <dbReference type="EMBL" id="MBI2876608.1"/>
    </source>
</evidence>
<dbReference type="EC" id="6.3.5.7" evidence="3 10"/>
<feature type="active site" description="Acyl-ester intermediate" evidence="10">
    <location>
        <position position="179"/>
    </location>
</feature>
<dbReference type="GO" id="GO:0030956">
    <property type="term" value="C:glutamyl-tRNA(Gln) amidotransferase complex"/>
    <property type="evidence" value="ECO:0007669"/>
    <property type="project" value="InterPro"/>
</dbReference>
<dbReference type="InterPro" id="IPR036928">
    <property type="entry name" value="AS_sf"/>
</dbReference>
<dbReference type="AlphaFoldDB" id="A0A932CNK5"/>
<keyword evidence="8 10" id="KW-0648">Protein biosynthesis</keyword>
<dbReference type="PIRSF" id="PIRSF001221">
    <property type="entry name" value="Amidase_fungi"/>
    <property type="match status" value="1"/>
</dbReference>
<protein>
    <recommendedName>
        <fullName evidence="4 10">Glutamyl-tRNA(Gln) amidotransferase subunit A</fullName>
        <shortName evidence="10">Glu-ADT subunit A</shortName>
        <ecNumber evidence="3 10">6.3.5.7</ecNumber>
    </recommendedName>
</protein>
<dbReference type="GO" id="GO:0050567">
    <property type="term" value="F:glutaminyl-tRNA synthase (glutamine-hydrolyzing) activity"/>
    <property type="evidence" value="ECO:0007669"/>
    <property type="project" value="UniProtKB-UniRule"/>
</dbReference>
<proteinExistence type="inferred from homology"/>
<organism evidence="12 13">
    <name type="scientific">Tectimicrobiota bacterium</name>
    <dbReference type="NCBI Taxonomy" id="2528274"/>
    <lineage>
        <taxon>Bacteria</taxon>
        <taxon>Pseudomonadati</taxon>
        <taxon>Nitrospinota/Tectimicrobiota group</taxon>
        <taxon>Candidatus Tectimicrobiota</taxon>
    </lineage>
</organism>
<dbReference type="Gene3D" id="3.90.1300.10">
    <property type="entry name" value="Amidase signature (AS) domain"/>
    <property type="match status" value="1"/>
</dbReference>
<dbReference type="PROSITE" id="PS00571">
    <property type="entry name" value="AMIDASES"/>
    <property type="match status" value="1"/>
</dbReference>
<comment type="catalytic activity">
    <reaction evidence="9 10">
        <text>L-glutamyl-tRNA(Gln) + L-glutamine + ATP + H2O = L-glutaminyl-tRNA(Gln) + L-glutamate + ADP + phosphate + H(+)</text>
        <dbReference type="Rhea" id="RHEA:17521"/>
        <dbReference type="Rhea" id="RHEA-COMP:9681"/>
        <dbReference type="Rhea" id="RHEA-COMP:9684"/>
        <dbReference type="ChEBI" id="CHEBI:15377"/>
        <dbReference type="ChEBI" id="CHEBI:15378"/>
        <dbReference type="ChEBI" id="CHEBI:29985"/>
        <dbReference type="ChEBI" id="CHEBI:30616"/>
        <dbReference type="ChEBI" id="CHEBI:43474"/>
        <dbReference type="ChEBI" id="CHEBI:58359"/>
        <dbReference type="ChEBI" id="CHEBI:78520"/>
        <dbReference type="ChEBI" id="CHEBI:78521"/>
        <dbReference type="ChEBI" id="CHEBI:456216"/>
        <dbReference type="EC" id="6.3.5.7"/>
    </reaction>
</comment>
<comment type="similarity">
    <text evidence="1 10">Belongs to the amidase family. GatA subfamily.</text>
</comment>
<evidence type="ECO:0000259" key="11">
    <source>
        <dbReference type="Pfam" id="PF01425"/>
    </source>
</evidence>
<dbReference type="PANTHER" id="PTHR11895:SF151">
    <property type="entry name" value="GLUTAMYL-TRNA(GLN) AMIDOTRANSFERASE SUBUNIT A"/>
    <property type="match status" value="1"/>
</dbReference>
<name>A0A932CNK5_UNCTE</name>
<keyword evidence="7 10" id="KW-0067">ATP-binding</keyword>
<dbReference type="Proteomes" id="UP000769766">
    <property type="component" value="Unassembled WGS sequence"/>
</dbReference>
<dbReference type="InterPro" id="IPR020556">
    <property type="entry name" value="Amidase_CS"/>
</dbReference>
<gene>
    <name evidence="10 12" type="primary">gatA</name>
    <name evidence="12" type="ORF">HYY20_06980</name>
</gene>
<dbReference type="NCBIfam" id="TIGR00132">
    <property type="entry name" value="gatA"/>
    <property type="match status" value="1"/>
</dbReference>
<dbReference type="SUPFAM" id="SSF75304">
    <property type="entry name" value="Amidase signature (AS) enzymes"/>
    <property type="match status" value="1"/>
</dbReference>
<accession>A0A932CNK5</accession>
<comment type="caution">
    <text evidence="12">The sequence shown here is derived from an EMBL/GenBank/DDBJ whole genome shotgun (WGS) entry which is preliminary data.</text>
</comment>
<sequence>MELYAFTVHEIRDKLKKREVSAKEVTEAVLRRIEEVEEQVHAYITLTPEEALRQAEEADRLLSRGGEVPPLTGIPLAIKDNMCTRGIRTTCASHILDNFVPPYDATVICRLKAQGGTILVGKANMDQFAMGSSTETSHFGTTRNPWDLERVPGGSSGGSAAAVAAGECLAALGSDTGGSIRQPASHCGIVGMKPTYGRVSRFGLVAFASSLDQIGPMTRDVADTALLLKLISGKDPYDSTSVDLPVPDYEQALIPEVQGMKIGIPQEYFVAGMDPQVAEKLREVIRAYEALGAHCQEVSLPHTPYALATYYILATAEASSNLARYDGVKYGYRTPEAKGLMEMYYKTREEGFGAEVKRRIMLGTYALSAGYYEAYYRKAQQVRTLFCQDFQQAFEAVDLLLIPTSPTPAFKIGEKTDDPLQMYLSDIFTISANLGGLPAICLPCGLTREGLPVGFQLLGRLFDEATLLRAAYAYEQHSGHHRLRPRIEARPA</sequence>
<comment type="function">
    <text evidence="10">Allows the formation of correctly charged Gln-tRNA(Gln) through the transamidation of misacylated Glu-tRNA(Gln) in organisms which lack glutaminyl-tRNA synthetase. The reaction takes place in the presence of glutamine and ATP through an activated gamma-phospho-Glu-tRNA(Gln).</text>
</comment>
<dbReference type="EMBL" id="JACPRF010000213">
    <property type="protein sequence ID" value="MBI2876608.1"/>
    <property type="molecule type" value="Genomic_DNA"/>
</dbReference>
<evidence type="ECO:0000313" key="13">
    <source>
        <dbReference type="Proteomes" id="UP000769766"/>
    </source>
</evidence>
<dbReference type="InterPro" id="IPR004412">
    <property type="entry name" value="GatA"/>
</dbReference>
<dbReference type="Pfam" id="PF01425">
    <property type="entry name" value="Amidase"/>
    <property type="match status" value="1"/>
</dbReference>
<evidence type="ECO:0000256" key="1">
    <source>
        <dbReference type="ARBA" id="ARBA00008069"/>
    </source>
</evidence>
<evidence type="ECO:0000256" key="6">
    <source>
        <dbReference type="ARBA" id="ARBA00022741"/>
    </source>
</evidence>
<evidence type="ECO:0000256" key="9">
    <source>
        <dbReference type="ARBA" id="ARBA00047407"/>
    </source>
</evidence>
<keyword evidence="5 10" id="KW-0436">Ligase</keyword>
<evidence type="ECO:0000256" key="7">
    <source>
        <dbReference type="ARBA" id="ARBA00022840"/>
    </source>
</evidence>
<keyword evidence="6 10" id="KW-0547">Nucleotide-binding</keyword>
<feature type="active site" description="Charge relay system" evidence="10">
    <location>
        <position position="155"/>
    </location>
</feature>
<evidence type="ECO:0000256" key="10">
    <source>
        <dbReference type="HAMAP-Rule" id="MF_00120"/>
    </source>
</evidence>
<reference evidence="12" key="1">
    <citation type="submission" date="2020-07" db="EMBL/GenBank/DDBJ databases">
        <title>Huge and variable diversity of episymbiotic CPR bacteria and DPANN archaea in groundwater ecosystems.</title>
        <authorList>
            <person name="He C.Y."/>
            <person name="Keren R."/>
            <person name="Whittaker M."/>
            <person name="Farag I.F."/>
            <person name="Doudna J."/>
            <person name="Cate J.H.D."/>
            <person name="Banfield J.F."/>
        </authorList>
    </citation>
    <scope>NUCLEOTIDE SEQUENCE</scope>
    <source>
        <strain evidence="12">NC_groundwater_672_Ag_B-0.1um_62_36</strain>
    </source>
</reference>
<dbReference type="PANTHER" id="PTHR11895">
    <property type="entry name" value="TRANSAMIDASE"/>
    <property type="match status" value="1"/>
</dbReference>
<evidence type="ECO:0000256" key="5">
    <source>
        <dbReference type="ARBA" id="ARBA00022598"/>
    </source>
</evidence>
<dbReference type="GO" id="GO:0006412">
    <property type="term" value="P:translation"/>
    <property type="evidence" value="ECO:0007669"/>
    <property type="project" value="UniProtKB-UniRule"/>
</dbReference>
<comment type="subunit">
    <text evidence="2 10">Heterotrimer of A, B and C subunits.</text>
</comment>
<dbReference type="InterPro" id="IPR000120">
    <property type="entry name" value="Amidase"/>
</dbReference>
<feature type="active site" description="Charge relay system" evidence="10">
    <location>
        <position position="79"/>
    </location>
</feature>
<evidence type="ECO:0000256" key="3">
    <source>
        <dbReference type="ARBA" id="ARBA00012739"/>
    </source>
</evidence>
<evidence type="ECO:0000256" key="4">
    <source>
        <dbReference type="ARBA" id="ARBA00014428"/>
    </source>
</evidence>
<dbReference type="HAMAP" id="MF_00120">
    <property type="entry name" value="GatA"/>
    <property type="match status" value="1"/>
</dbReference>
<evidence type="ECO:0000256" key="8">
    <source>
        <dbReference type="ARBA" id="ARBA00022917"/>
    </source>
</evidence>
<evidence type="ECO:0000256" key="2">
    <source>
        <dbReference type="ARBA" id="ARBA00011123"/>
    </source>
</evidence>
<feature type="domain" description="Amidase" evidence="11">
    <location>
        <begin position="24"/>
        <end position="468"/>
    </location>
</feature>
<dbReference type="InterPro" id="IPR023631">
    <property type="entry name" value="Amidase_dom"/>
</dbReference>